<evidence type="ECO:0000313" key="2">
    <source>
        <dbReference type="Proteomes" id="UP000887575"/>
    </source>
</evidence>
<proteinExistence type="predicted"/>
<dbReference type="WBParaSite" id="MBELARI_LOCUS6856">
    <property type="protein sequence ID" value="MBELARI_LOCUS6856"/>
    <property type="gene ID" value="MBELARI_LOCUS6856"/>
</dbReference>
<reference evidence="3" key="1">
    <citation type="submission" date="2024-02" db="UniProtKB">
        <authorList>
            <consortium name="WormBaseParasite"/>
        </authorList>
    </citation>
    <scope>IDENTIFICATION</scope>
</reference>
<keyword evidence="1" id="KW-1133">Transmembrane helix</keyword>
<evidence type="ECO:0000256" key="1">
    <source>
        <dbReference type="SAM" id="Phobius"/>
    </source>
</evidence>
<dbReference type="Proteomes" id="UP000887575">
    <property type="component" value="Unassembled WGS sequence"/>
</dbReference>
<evidence type="ECO:0000313" key="3">
    <source>
        <dbReference type="WBParaSite" id="MBELARI_LOCUS6856"/>
    </source>
</evidence>
<keyword evidence="2" id="KW-1185">Reference proteome</keyword>
<feature type="transmembrane region" description="Helical" evidence="1">
    <location>
        <begin position="41"/>
        <end position="58"/>
    </location>
</feature>
<keyword evidence="1" id="KW-0812">Transmembrane</keyword>
<feature type="transmembrane region" description="Helical" evidence="1">
    <location>
        <begin position="152"/>
        <end position="174"/>
    </location>
</feature>
<protein>
    <submittedName>
        <fullName evidence="3">Uncharacterized protein</fullName>
    </submittedName>
</protein>
<accession>A0AAF3FIC2</accession>
<organism evidence="2 3">
    <name type="scientific">Mesorhabditis belari</name>
    <dbReference type="NCBI Taxonomy" id="2138241"/>
    <lineage>
        <taxon>Eukaryota</taxon>
        <taxon>Metazoa</taxon>
        <taxon>Ecdysozoa</taxon>
        <taxon>Nematoda</taxon>
        <taxon>Chromadorea</taxon>
        <taxon>Rhabditida</taxon>
        <taxon>Rhabditina</taxon>
        <taxon>Rhabditomorpha</taxon>
        <taxon>Rhabditoidea</taxon>
        <taxon>Rhabditidae</taxon>
        <taxon>Mesorhabditinae</taxon>
        <taxon>Mesorhabditis</taxon>
    </lineage>
</organism>
<feature type="transmembrane region" description="Helical" evidence="1">
    <location>
        <begin position="104"/>
        <end position="132"/>
    </location>
</feature>
<sequence>MVLMWLWRPKVKPTKSPIQKKYYRCCCPCFSGVWCFRIFKYLEFIITALLEALLITSWVKEANAMLAFQKDMLFDYLFIWSIVLFSQFLSIISIHSLRPIFIQFYMVLANFLLSATVVGLLIVMYGAGKFLISSVNPFYVVYFHDKTTAIEIFLGSFLAFLYLIWQMTLTYTYYRWVRDRRLEIEEEEEIAKNQSNLTNRLLTPTFSKGYDYDLRYSVP</sequence>
<name>A0AAF3FIC2_9BILA</name>
<keyword evidence="1" id="KW-0472">Membrane</keyword>
<feature type="transmembrane region" description="Helical" evidence="1">
    <location>
        <begin position="78"/>
        <end position="97"/>
    </location>
</feature>
<dbReference type="AlphaFoldDB" id="A0AAF3FIC2"/>